<dbReference type="Proteomes" id="UP000177382">
    <property type="component" value="Unassembled WGS sequence"/>
</dbReference>
<name>A0A1F7XKK7_9BACT</name>
<feature type="domain" description="Methyltransferase type 11" evidence="2">
    <location>
        <begin position="54"/>
        <end position="149"/>
    </location>
</feature>
<dbReference type="CDD" id="cd02440">
    <property type="entry name" value="AdoMet_MTases"/>
    <property type="match status" value="1"/>
</dbReference>
<dbReference type="STRING" id="1802485.A2V97_02525"/>
<proteinExistence type="predicted"/>
<dbReference type="Gene3D" id="3.40.50.150">
    <property type="entry name" value="Vaccinia Virus protein VP39"/>
    <property type="match status" value="1"/>
</dbReference>
<keyword evidence="1" id="KW-0812">Transmembrane</keyword>
<dbReference type="Pfam" id="PF08241">
    <property type="entry name" value="Methyltransf_11"/>
    <property type="match status" value="1"/>
</dbReference>
<organism evidence="3 4">
    <name type="scientific">Candidatus Woesebacteria bacterium RBG_16_42_24</name>
    <dbReference type="NCBI Taxonomy" id="1802485"/>
    <lineage>
        <taxon>Bacteria</taxon>
        <taxon>Candidatus Woeseibacteriota</taxon>
    </lineage>
</organism>
<dbReference type="PANTHER" id="PTHR43861">
    <property type="entry name" value="TRANS-ACONITATE 2-METHYLTRANSFERASE-RELATED"/>
    <property type="match status" value="1"/>
</dbReference>
<dbReference type="InterPro" id="IPR013216">
    <property type="entry name" value="Methyltransf_11"/>
</dbReference>
<keyword evidence="1" id="KW-0472">Membrane</keyword>
<evidence type="ECO:0000256" key="1">
    <source>
        <dbReference type="SAM" id="Phobius"/>
    </source>
</evidence>
<evidence type="ECO:0000259" key="2">
    <source>
        <dbReference type="Pfam" id="PF08241"/>
    </source>
</evidence>
<feature type="transmembrane region" description="Helical" evidence="1">
    <location>
        <begin position="147"/>
        <end position="166"/>
    </location>
</feature>
<protein>
    <recommendedName>
        <fullName evidence="2">Methyltransferase type 11 domain-containing protein</fullName>
    </recommendedName>
</protein>
<evidence type="ECO:0000313" key="4">
    <source>
        <dbReference type="Proteomes" id="UP000177382"/>
    </source>
</evidence>
<dbReference type="GO" id="GO:0008757">
    <property type="term" value="F:S-adenosylmethionine-dependent methyltransferase activity"/>
    <property type="evidence" value="ECO:0007669"/>
    <property type="project" value="InterPro"/>
</dbReference>
<dbReference type="InterPro" id="IPR029063">
    <property type="entry name" value="SAM-dependent_MTases_sf"/>
</dbReference>
<dbReference type="AlphaFoldDB" id="A0A1F7XKK7"/>
<dbReference type="PANTHER" id="PTHR43861:SF6">
    <property type="entry name" value="METHYLTRANSFERASE TYPE 11"/>
    <property type="match status" value="1"/>
</dbReference>
<sequence>MSKTSRRIALDLHEGVPPNWYWESLRVDPLQKYWHKRRFEEVRRLIEPVDGVVLDVGCADGIFSKVILDKSRAKKLIGIEILKPSVSWAKSHWKKIGRMEFRVGDAHELKFPANFFDAVFCMEVLEHVYDPKKVLTELKRVIKPGGYGVFLVPSDSFLFLAIWWIWLHFYPRGWVWRDTHIQTYRKNYLPRLCKTVGFVIEKDKKFNLGMLHVVRVRKV</sequence>
<comment type="caution">
    <text evidence="3">The sequence shown here is derived from an EMBL/GenBank/DDBJ whole genome shotgun (WGS) entry which is preliminary data.</text>
</comment>
<evidence type="ECO:0000313" key="3">
    <source>
        <dbReference type="EMBL" id="OGM15533.1"/>
    </source>
</evidence>
<accession>A0A1F7XKK7</accession>
<gene>
    <name evidence="3" type="ORF">A2V97_02525</name>
</gene>
<dbReference type="SUPFAM" id="SSF53335">
    <property type="entry name" value="S-adenosyl-L-methionine-dependent methyltransferases"/>
    <property type="match status" value="1"/>
</dbReference>
<dbReference type="EMBL" id="MGFX01000003">
    <property type="protein sequence ID" value="OGM15533.1"/>
    <property type="molecule type" value="Genomic_DNA"/>
</dbReference>
<reference evidence="3 4" key="1">
    <citation type="journal article" date="2016" name="Nat. Commun.">
        <title>Thousands of microbial genomes shed light on interconnected biogeochemical processes in an aquifer system.</title>
        <authorList>
            <person name="Anantharaman K."/>
            <person name="Brown C.T."/>
            <person name="Hug L.A."/>
            <person name="Sharon I."/>
            <person name="Castelle C.J."/>
            <person name="Probst A.J."/>
            <person name="Thomas B.C."/>
            <person name="Singh A."/>
            <person name="Wilkins M.J."/>
            <person name="Karaoz U."/>
            <person name="Brodie E.L."/>
            <person name="Williams K.H."/>
            <person name="Hubbard S.S."/>
            <person name="Banfield J.F."/>
        </authorList>
    </citation>
    <scope>NUCLEOTIDE SEQUENCE [LARGE SCALE GENOMIC DNA]</scope>
</reference>
<keyword evidence="1" id="KW-1133">Transmembrane helix</keyword>